<evidence type="ECO:0000256" key="1">
    <source>
        <dbReference type="PROSITE-ProRule" id="PRU00047"/>
    </source>
</evidence>
<dbReference type="AlphaFoldDB" id="A0A9Q0F1C1"/>
<feature type="compositionally biased region" description="Basic and acidic residues" evidence="2">
    <location>
        <begin position="423"/>
        <end position="436"/>
    </location>
</feature>
<organism evidence="4 5">
    <name type="scientific">Turnera subulata</name>
    <dbReference type="NCBI Taxonomy" id="218843"/>
    <lineage>
        <taxon>Eukaryota</taxon>
        <taxon>Viridiplantae</taxon>
        <taxon>Streptophyta</taxon>
        <taxon>Embryophyta</taxon>
        <taxon>Tracheophyta</taxon>
        <taxon>Spermatophyta</taxon>
        <taxon>Magnoliopsida</taxon>
        <taxon>eudicotyledons</taxon>
        <taxon>Gunneridae</taxon>
        <taxon>Pentapetalae</taxon>
        <taxon>rosids</taxon>
        <taxon>fabids</taxon>
        <taxon>Malpighiales</taxon>
        <taxon>Passifloraceae</taxon>
        <taxon>Turnera</taxon>
    </lineage>
</organism>
<dbReference type="PANTHER" id="PTHR31286:SF99">
    <property type="entry name" value="DUF4283 DOMAIN-CONTAINING PROTEIN"/>
    <property type="match status" value="1"/>
</dbReference>
<feature type="region of interest" description="Disordered" evidence="2">
    <location>
        <begin position="319"/>
        <end position="346"/>
    </location>
</feature>
<reference evidence="4" key="2">
    <citation type="journal article" date="2023" name="Plants (Basel)">
        <title>Annotation of the Turnera subulata (Passifloraceae) Draft Genome Reveals the S-Locus Evolved after the Divergence of Turneroideae from Passifloroideae in a Stepwise Manner.</title>
        <authorList>
            <person name="Henning P.M."/>
            <person name="Roalson E.H."/>
            <person name="Mir W."/>
            <person name="McCubbin A.G."/>
            <person name="Shore J.S."/>
        </authorList>
    </citation>
    <scope>NUCLEOTIDE SEQUENCE</scope>
    <source>
        <strain evidence="4">F60SS</strain>
    </source>
</reference>
<dbReference type="PROSITE" id="PS50158">
    <property type="entry name" value="ZF_CCHC"/>
    <property type="match status" value="1"/>
</dbReference>
<dbReference type="GO" id="GO:0008270">
    <property type="term" value="F:zinc ion binding"/>
    <property type="evidence" value="ECO:0007669"/>
    <property type="project" value="UniProtKB-KW"/>
</dbReference>
<feature type="compositionally biased region" description="Basic and acidic residues" evidence="2">
    <location>
        <begin position="333"/>
        <end position="346"/>
    </location>
</feature>
<dbReference type="InterPro" id="IPR040256">
    <property type="entry name" value="At4g02000-like"/>
</dbReference>
<feature type="region of interest" description="Disordered" evidence="2">
    <location>
        <begin position="268"/>
        <end position="291"/>
    </location>
</feature>
<reference evidence="4" key="1">
    <citation type="submission" date="2022-02" db="EMBL/GenBank/DDBJ databases">
        <authorList>
            <person name="Henning P.M."/>
            <person name="McCubbin A.G."/>
            <person name="Shore J.S."/>
        </authorList>
    </citation>
    <scope>NUCLEOTIDE SEQUENCE</scope>
    <source>
        <strain evidence="4">F60SS</strain>
        <tissue evidence="4">Leaves</tissue>
    </source>
</reference>
<dbReference type="OrthoDB" id="1096772at2759"/>
<dbReference type="Proteomes" id="UP001141552">
    <property type="component" value="Unassembled WGS sequence"/>
</dbReference>
<proteinExistence type="predicted"/>
<feature type="region of interest" description="Disordered" evidence="2">
    <location>
        <begin position="399"/>
        <end position="478"/>
    </location>
</feature>
<feature type="region of interest" description="Disordered" evidence="2">
    <location>
        <begin position="1"/>
        <end position="33"/>
    </location>
</feature>
<dbReference type="GO" id="GO:0003676">
    <property type="term" value="F:nucleic acid binding"/>
    <property type="evidence" value="ECO:0007669"/>
    <property type="project" value="InterPro"/>
</dbReference>
<keyword evidence="1" id="KW-0862">Zinc</keyword>
<keyword evidence="1" id="KW-0863">Zinc-finger</keyword>
<dbReference type="PANTHER" id="PTHR31286">
    <property type="entry name" value="GLYCINE-RICH CELL WALL STRUCTURAL PROTEIN 1.8-LIKE"/>
    <property type="match status" value="1"/>
</dbReference>
<dbReference type="EMBL" id="JAKUCV010007534">
    <property type="protein sequence ID" value="KAJ4823043.1"/>
    <property type="molecule type" value="Genomic_DNA"/>
</dbReference>
<name>A0A9Q0F1C1_9ROSI</name>
<evidence type="ECO:0000313" key="4">
    <source>
        <dbReference type="EMBL" id="KAJ4823043.1"/>
    </source>
</evidence>
<keyword evidence="5" id="KW-1185">Reference proteome</keyword>
<comment type="caution">
    <text evidence="4">The sequence shown here is derived from an EMBL/GenBank/DDBJ whole genome shotgun (WGS) entry which is preliminary data.</text>
</comment>
<accession>A0A9Q0F1C1</accession>
<protein>
    <recommendedName>
        <fullName evidence="3">CCHC-type domain-containing protein</fullName>
    </recommendedName>
</protein>
<sequence>MAAASAGQRAGEEVRLSQEEVDQQERSTKKAKRTDGIEIDVSILDLEERLFPVEPRRKTSYKNMVAGSCREAEMEDVSQGGWEDCFSEESDLDDEEDDDPFCPTIRLSSSDKKRIYNRWKNTLIVKLLGKRDYNRVLYDGPWLDADHVLTVRRWQLRFDPDVAVIDWATVWVQLPKLFQEFYDRKILLRIARRVGKPIKVDEVTLHSTRVKYVRVCIEVDLTRPLVSKFRLKRRIWRMVYEGLSTVCFMCGRYGHTLETCTINPVTIEESEETSGSPAKSSGELSMGKGKVSQGVSGSRFVVLEEHEVVEENGLQTSAQVPSPVAVRQTEATGSRRVDAGVNKDKKPMGVEEGVAKAIGQSAGVQVVNGHPIVVGEAEPRNRERSVVKAAAVSVTLSSGHVDGEPTLHVSSPTASGVGGSLEPPDRGRDGAKEQEPTHIPMEGIVVAGGGDGLQPHLMAIDEKGATPDEPGIAPSLSS</sequence>
<feature type="domain" description="CCHC-type" evidence="3">
    <location>
        <begin position="247"/>
        <end position="260"/>
    </location>
</feature>
<dbReference type="InterPro" id="IPR001878">
    <property type="entry name" value="Znf_CCHC"/>
</dbReference>
<keyword evidence="1" id="KW-0479">Metal-binding</keyword>
<feature type="compositionally biased region" description="Basic and acidic residues" evidence="2">
    <location>
        <begin position="10"/>
        <end position="33"/>
    </location>
</feature>
<evidence type="ECO:0000259" key="3">
    <source>
        <dbReference type="PROSITE" id="PS50158"/>
    </source>
</evidence>
<evidence type="ECO:0000256" key="2">
    <source>
        <dbReference type="SAM" id="MobiDB-lite"/>
    </source>
</evidence>
<gene>
    <name evidence="4" type="ORF">Tsubulata_012365</name>
</gene>
<evidence type="ECO:0000313" key="5">
    <source>
        <dbReference type="Proteomes" id="UP001141552"/>
    </source>
</evidence>
<feature type="compositionally biased region" description="Polar residues" evidence="2">
    <location>
        <begin position="273"/>
        <end position="283"/>
    </location>
</feature>